<dbReference type="EMBL" id="BTRK01000004">
    <property type="protein sequence ID" value="GMR47525.1"/>
    <property type="molecule type" value="Genomic_DNA"/>
</dbReference>
<dbReference type="GO" id="GO:0007411">
    <property type="term" value="P:axon guidance"/>
    <property type="evidence" value="ECO:0007669"/>
    <property type="project" value="TreeGrafter"/>
</dbReference>
<dbReference type="InterPro" id="IPR008972">
    <property type="entry name" value="Cupredoxin"/>
</dbReference>
<evidence type="ECO:0000256" key="2">
    <source>
        <dbReference type="ARBA" id="ARBA00022729"/>
    </source>
</evidence>
<feature type="compositionally biased region" description="Low complexity" evidence="8">
    <location>
        <begin position="183"/>
        <end position="199"/>
    </location>
</feature>
<comment type="similarity">
    <text evidence="6 7">Belongs to the ephrin family.</text>
</comment>
<feature type="compositionally biased region" description="Basic residues" evidence="8">
    <location>
        <begin position="203"/>
        <end position="215"/>
    </location>
</feature>
<comment type="caution">
    <text evidence="10">The sequence shown here is derived from an EMBL/GenBank/DDBJ whole genome shotgun (WGS) entry which is preliminary data.</text>
</comment>
<comment type="subcellular location">
    <subcellularLocation>
        <location evidence="1">Membrane</location>
    </subcellularLocation>
</comment>
<dbReference type="GO" id="GO:0005886">
    <property type="term" value="C:plasma membrane"/>
    <property type="evidence" value="ECO:0007669"/>
    <property type="project" value="TreeGrafter"/>
</dbReference>
<reference evidence="11" key="1">
    <citation type="submission" date="2022-10" db="EMBL/GenBank/DDBJ databases">
        <title>Genome assembly of Pristionchus species.</title>
        <authorList>
            <person name="Yoshida K."/>
            <person name="Sommer R.J."/>
        </authorList>
    </citation>
    <scope>NUCLEOTIDE SEQUENCE [LARGE SCALE GENOMIC DNA]</scope>
    <source>
        <strain evidence="11">RS5460</strain>
    </source>
</reference>
<sequence length="303" mass="34123">IFIQLLQMRGSSRLLLISLLFFLFSIEFVASKTHIVYWNASNPLFKSGDYEINVRLGDQIKMICPQVRSMGDDDGAYLIIHKDSEMAHMNCVLETPRQVAVCNNPIEEISSTTTVRRYRSNSFGIEFEPGMTHYFLSTSRGTRDPDGMYKKMEGMCKHDHMRMKVLVDDIDPATVVDVIRPTATSIPSTPSPSRFSIPIGRGGGRRIPHEQRRHTKKEHEVPQLEKFSESDITNVYTYHTTSAESAEREPASGWDAVKMNADEMVGDLRGGYVGSPDYIISEHSSSAAFSLVLLSLILLITLR</sequence>
<feature type="non-terminal residue" evidence="10">
    <location>
        <position position="1"/>
    </location>
</feature>
<evidence type="ECO:0000259" key="9">
    <source>
        <dbReference type="PROSITE" id="PS51551"/>
    </source>
</evidence>
<evidence type="ECO:0000256" key="4">
    <source>
        <dbReference type="ARBA" id="ARBA00023157"/>
    </source>
</evidence>
<dbReference type="InterPro" id="IPR001799">
    <property type="entry name" value="Ephrin_RBD"/>
</dbReference>
<gene>
    <name evidence="10" type="ORF">PMAYCL1PPCAC_17720</name>
</gene>
<dbReference type="PANTHER" id="PTHR11304:SF29">
    <property type="entry name" value="EPHRIN"/>
    <property type="match status" value="1"/>
</dbReference>
<evidence type="ECO:0000256" key="8">
    <source>
        <dbReference type="SAM" id="MobiDB-lite"/>
    </source>
</evidence>
<keyword evidence="4" id="KW-1015">Disulfide bond</keyword>
<keyword evidence="3 7" id="KW-0472">Membrane</keyword>
<evidence type="ECO:0000256" key="3">
    <source>
        <dbReference type="ARBA" id="ARBA00023136"/>
    </source>
</evidence>
<evidence type="ECO:0000313" key="11">
    <source>
        <dbReference type="Proteomes" id="UP001328107"/>
    </source>
</evidence>
<dbReference type="Pfam" id="PF00812">
    <property type="entry name" value="Ephrin"/>
    <property type="match status" value="1"/>
</dbReference>
<proteinExistence type="inferred from homology"/>
<dbReference type="PROSITE" id="PS51551">
    <property type="entry name" value="EPHRIN_RBD_2"/>
    <property type="match status" value="1"/>
</dbReference>
<dbReference type="GO" id="GO:0048013">
    <property type="term" value="P:ephrin receptor signaling pathway"/>
    <property type="evidence" value="ECO:0007669"/>
    <property type="project" value="TreeGrafter"/>
</dbReference>
<evidence type="ECO:0000313" key="10">
    <source>
        <dbReference type="EMBL" id="GMR47525.1"/>
    </source>
</evidence>
<feature type="region of interest" description="Disordered" evidence="8">
    <location>
        <begin position="183"/>
        <end position="215"/>
    </location>
</feature>
<dbReference type="SUPFAM" id="SSF49503">
    <property type="entry name" value="Cupredoxins"/>
    <property type="match status" value="1"/>
</dbReference>
<keyword evidence="5" id="KW-0325">Glycoprotein</keyword>
<dbReference type="GO" id="GO:0046875">
    <property type="term" value="F:ephrin receptor binding"/>
    <property type="evidence" value="ECO:0007669"/>
    <property type="project" value="TreeGrafter"/>
</dbReference>
<organism evidence="10 11">
    <name type="scientific">Pristionchus mayeri</name>
    <dbReference type="NCBI Taxonomy" id="1317129"/>
    <lineage>
        <taxon>Eukaryota</taxon>
        <taxon>Metazoa</taxon>
        <taxon>Ecdysozoa</taxon>
        <taxon>Nematoda</taxon>
        <taxon>Chromadorea</taxon>
        <taxon>Rhabditida</taxon>
        <taxon>Rhabditina</taxon>
        <taxon>Diplogasteromorpha</taxon>
        <taxon>Diplogasteroidea</taxon>
        <taxon>Neodiplogasteridae</taxon>
        <taxon>Pristionchus</taxon>
    </lineage>
</organism>
<dbReference type="Proteomes" id="UP001328107">
    <property type="component" value="Unassembled WGS sequence"/>
</dbReference>
<evidence type="ECO:0000256" key="5">
    <source>
        <dbReference type="ARBA" id="ARBA00023180"/>
    </source>
</evidence>
<feature type="domain" description="Ephrin RBD" evidence="9">
    <location>
        <begin position="31"/>
        <end position="167"/>
    </location>
</feature>
<dbReference type="AlphaFoldDB" id="A0AAN5CN79"/>
<evidence type="ECO:0000256" key="6">
    <source>
        <dbReference type="PROSITE-ProRule" id="PRU00884"/>
    </source>
</evidence>
<dbReference type="InterPro" id="IPR031328">
    <property type="entry name" value="Ephrin"/>
</dbReference>
<evidence type="ECO:0000256" key="7">
    <source>
        <dbReference type="RuleBase" id="RU004375"/>
    </source>
</evidence>
<accession>A0AAN5CN79</accession>
<protein>
    <recommendedName>
        <fullName evidence="9">Ephrin RBD domain-containing protein</fullName>
    </recommendedName>
</protein>
<comment type="caution">
    <text evidence="6">Lacks conserved residue(s) required for the propagation of feature annotation.</text>
</comment>
<keyword evidence="2" id="KW-0732">Signal</keyword>
<dbReference type="Gene3D" id="2.60.40.420">
    <property type="entry name" value="Cupredoxins - blue copper proteins"/>
    <property type="match status" value="1"/>
</dbReference>
<name>A0AAN5CN79_9BILA</name>
<dbReference type="PANTHER" id="PTHR11304">
    <property type="entry name" value="EPHRIN"/>
    <property type="match status" value="1"/>
</dbReference>
<dbReference type="PRINTS" id="PR01347">
    <property type="entry name" value="EPHRIN"/>
</dbReference>
<evidence type="ECO:0000256" key="1">
    <source>
        <dbReference type="ARBA" id="ARBA00004370"/>
    </source>
</evidence>
<keyword evidence="11" id="KW-1185">Reference proteome</keyword>